<proteinExistence type="evidence at transcript level"/>
<organism evidence="1">
    <name type="scientific">Triatoma infestans</name>
    <name type="common">Assassin bug</name>
    <dbReference type="NCBI Taxonomy" id="30076"/>
    <lineage>
        <taxon>Eukaryota</taxon>
        <taxon>Metazoa</taxon>
        <taxon>Ecdysozoa</taxon>
        <taxon>Arthropoda</taxon>
        <taxon>Hexapoda</taxon>
        <taxon>Insecta</taxon>
        <taxon>Pterygota</taxon>
        <taxon>Neoptera</taxon>
        <taxon>Paraneoptera</taxon>
        <taxon>Hemiptera</taxon>
        <taxon>Heteroptera</taxon>
        <taxon>Panheteroptera</taxon>
        <taxon>Cimicomorpha</taxon>
        <taxon>Reduviidae</taxon>
        <taxon>Triatominae</taxon>
        <taxon>Triatoma</taxon>
    </lineage>
</organism>
<name>A0A023FAF3_TRIIF</name>
<evidence type="ECO:0000313" key="1">
    <source>
        <dbReference type="EMBL" id="JAC18395.1"/>
    </source>
</evidence>
<reference evidence="1" key="1">
    <citation type="journal article" date="2014" name="PLoS Negl. Trop. Dis.">
        <title>An updated insight into the Sialotranscriptome of Triatoma infestans: developmental stage and geographic variations.</title>
        <authorList>
            <person name="Schwarz A."/>
            <person name="Medrano-Mercado N."/>
            <person name="Schaub G.A."/>
            <person name="Struchiner C.J."/>
            <person name="Bargues M.D."/>
            <person name="Levy M.Z."/>
            <person name="Ribeiro J.M."/>
        </authorList>
    </citation>
    <scope>NUCLEOTIDE SEQUENCE</scope>
    <source>
        <strain evidence="1">Chile</strain>
        <tissue evidence="1">Salivary glands</tissue>
    </source>
</reference>
<dbReference type="AlphaFoldDB" id="A0A023FAF3"/>
<accession>A0A023FAF3</accession>
<protein>
    <submittedName>
        <fullName evidence="1">Uncharacterized protein</fullName>
    </submittedName>
</protein>
<sequence>MVYETDFYTIRRPYSRPTITSYSVTRRSVPWEKVPTVSRPSQIPEPFTVYGTRCNYYPADRHPPTASRPHTRILYDRLYC</sequence>
<dbReference type="EMBL" id="GBBI01000317">
    <property type="protein sequence ID" value="JAC18395.1"/>
    <property type="molecule type" value="mRNA"/>
</dbReference>